<keyword evidence="10" id="KW-1185">Reference proteome</keyword>
<gene>
    <name evidence="9" type="ORF">IW245_002716</name>
</gene>
<feature type="active site" description="Charge relay system" evidence="5">
    <location>
        <position position="228"/>
    </location>
</feature>
<keyword evidence="3 5" id="KW-0378">Hydrolase</keyword>
<dbReference type="InterPro" id="IPR023827">
    <property type="entry name" value="Peptidase_S8_Asp-AS"/>
</dbReference>
<comment type="similarity">
    <text evidence="1 5">Belongs to the peptidase S8 family.</text>
</comment>
<dbReference type="PRINTS" id="PR00723">
    <property type="entry name" value="SUBTILISIN"/>
</dbReference>
<keyword evidence="4 5" id="KW-0720">Serine protease</keyword>
<dbReference type="SUPFAM" id="SSF52743">
    <property type="entry name" value="Subtilisin-like"/>
    <property type="match status" value="1"/>
</dbReference>
<name>A0A8J7GGY2_9ACTN</name>
<keyword evidence="2 5" id="KW-0645">Protease</keyword>
<dbReference type="Gene3D" id="3.40.50.200">
    <property type="entry name" value="Peptidase S8/S53 domain"/>
    <property type="match status" value="1"/>
</dbReference>
<reference evidence="9" key="1">
    <citation type="submission" date="2020-11" db="EMBL/GenBank/DDBJ databases">
        <title>Sequencing the genomes of 1000 actinobacteria strains.</title>
        <authorList>
            <person name="Klenk H.-P."/>
        </authorList>
    </citation>
    <scope>NUCLEOTIDE SEQUENCE</scope>
    <source>
        <strain evidence="9">DSM 45356</strain>
    </source>
</reference>
<dbReference type="InterPro" id="IPR000209">
    <property type="entry name" value="Peptidase_S8/S53_dom"/>
</dbReference>
<dbReference type="PROSITE" id="PS00136">
    <property type="entry name" value="SUBTILASE_ASP"/>
    <property type="match status" value="1"/>
</dbReference>
<dbReference type="GO" id="GO:0004252">
    <property type="term" value="F:serine-type endopeptidase activity"/>
    <property type="evidence" value="ECO:0007669"/>
    <property type="project" value="UniProtKB-UniRule"/>
</dbReference>
<evidence type="ECO:0000256" key="2">
    <source>
        <dbReference type="ARBA" id="ARBA00022670"/>
    </source>
</evidence>
<feature type="active site" description="Charge relay system" evidence="5">
    <location>
        <position position="78"/>
    </location>
</feature>
<dbReference type="PANTHER" id="PTHR43806">
    <property type="entry name" value="PEPTIDASE S8"/>
    <property type="match status" value="1"/>
</dbReference>
<evidence type="ECO:0000256" key="7">
    <source>
        <dbReference type="SAM" id="Phobius"/>
    </source>
</evidence>
<dbReference type="Pfam" id="PF00082">
    <property type="entry name" value="Peptidase_S8"/>
    <property type="match status" value="1"/>
</dbReference>
<dbReference type="EMBL" id="JADOUF010000001">
    <property type="protein sequence ID" value="MBG6136522.1"/>
    <property type="molecule type" value="Genomic_DNA"/>
</dbReference>
<sequence length="363" mass="36712">MVILTATPAWADGVRDKQWHLPVLHAAEAQAISQGDGIIVAVIDSGVEATHPDLVGNVLPGVDLTGGTGDGSTDTHGHGTAMASDIAGHGHGDASGVLGLAPKAKILPVRIATGASGGDLGTGMHWAVDHGAKILNVSRTSADLSSVREATDYALAKGAIVVAGTGNEGATVGAPAMYPGVIAVSGLDKAGALWASSNRGRETVLAAPAVDITSARNGNRYAMADGTSDATALVSATAALIWSQYRQLDANNVINRLISTADDKGVPGRDDQYGFGAVNPYRALTENVPSVSTNPLVAQTSSSTPSAVPDLGTPTGNPADDYGPSRGTYLAIIGVPIAVVLGVLGVVVAVFVRRRRRAARAQS</sequence>
<dbReference type="RefSeq" id="WP_197003485.1">
    <property type="nucleotide sequence ID" value="NZ_BONS01000015.1"/>
</dbReference>
<dbReference type="InterPro" id="IPR015500">
    <property type="entry name" value="Peptidase_S8_subtilisin-rel"/>
</dbReference>
<dbReference type="Proteomes" id="UP000622552">
    <property type="component" value="Unassembled WGS sequence"/>
</dbReference>
<dbReference type="PANTHER" id="PTHR43806:SF11">
    <property type="entry name" value="CEREVISIN-RELATED"/>
    <property type="match status" value="1"/>
</dbReference>
<evidence type="ECO:0000256" key="5">
    <source>
        <dbReference type="PROSITE-ProRule" id="PRU01240"/>
    </source>
</evidence>
<evidence type="ECO:0000313" key="9">
    <source>
        <dbReference type="EMBL" id="MBG6136522.1"/>
    </source>
</evidence>
<feature type="region of interest" description="Disordered" evidence="6">
    <location>
        <begin position="296"/>
        <end position="320"/>
    </location>
</feature>
<evidence type="ECO:0000256" key="6">
    <source>
        <dbReference type="SAM" id="MobiDB-lite"/>
    </source>
</evidence>
<dbReference type="GO" id="GO:0006508">
    <property type="term" value="P:proteolysis"/>
    <property type="evidence" value="ECO:0007669"/>
    <property type="project" value="UniProtKB-KW"/>
</dbReference>
<dbReference type="InterPro" id="IPR050131">
    <property type="entry name" value="Peptidase_S8_subtilisin-like"/>
</dbReference>
<protein>
    <submittedName>
        <fullName evidence="9">Type VII secretion-associated serine protease mycosin</fullName>
    </submittedName>
</protein>
<evidence type="ECO:0000259" key="8">
    <source>
        <dbReference type="Pfam" id="PF00082"/>
    </source>
</evidence>
<evidence type="ECO:0000313" key="10">
    <source>
        <dbReference type="Proteomes" id="UP000622552"/>
    </source>
</evidence>
<feature type="active site" description="Charge relay system" evidence="5">
    <location>
        <position position="44"/>
    </location>
</feature>
<keyword evidence="7" id="KW-0472">Membrane</keyword>
<evidence type="ECO:0000256" key="3">
    <source>
        <dbReference type="ARBA" id="ARBA00022801"/>
    </source>
</evidence>
<keyword evidence="7" id="KW-1133">Transmembrane helix</keyword>
<evidence type="ECO:0000256" key="4">
    <source>
        <dbReference type="ARBA" id="ARBA00022825"/>
    </source>
</evidence>
<accession>A0A8J7GGY2</accession>
<dbReference type="InterPro" id="IPR036852">
    <property type="entry name" value="Peptidase_S8/S53_dom_sf"/>
</dbReference>
<feature type="compositionally biased region" description="Polar residues" evidence="6">
    <location>
        <begin position="296"/>
        <end position="306"/>
    </location>
</feature>
<organism evidence="9 10">
    <name type="scientific">Longispora fulva</name>
    <dbReference type="NCBI Taxonomy" id="619741"/>
    <lineage>
        <taxon>Bacteria</taxon>
        <taxon>Bacillati</taxon>
        <taxon>Actinomycetota</taxon>
        <taxon>Actinomycetes</taxon>
        <taxon>Micromonosporales</taxon>
        <taxon>Micromonosporaceae</taxon>
        <taxon>Longispora</taxon>
    </lineage>
</organism>
<dbReference type="AlphaFoldDB" id="A0A8J7GGY2"/>
<keyword evidence="7" id="KW-0812">Transmembrane</keyword>
<proteinExistence type="inferred from homology"/>
<feature type="transmembrane region" description="Helical" evidence="7">
    <location>
        <begin position="329"/>
        <end position="352"/>
    </location>
</feature>
<evidence type="ECO:0000256" key="1">
    <source>
        <dbReference type="ARBA" id="ARBA00011073"/>
    </source>
</evidence>
<comment type="caution">
    <text evidence="9">The sequence shown here is derived from an EMBL/GenBank/DDBJ whole genome shotgun (WGS) entry which is preliminary data.</text>
</comment>
<dbReference type="PROSITE" id="PS51892">
    <property type="entry name" value="SUBTILASE"/>
    <property type="match status" value="1"/>
</dbReference>
<feature type="domain" description="Peptidase S8/S53" evidence="8">
    <location>
        <begin position="35"/>
        <end position="276"/>
    </location>
</feature>